<name>A0A0D7WSQ6_9BACL</name>
<dbReference type="Pfam" id="PF13358">
    <property type="entry name" value="DDE_3"/>
    <property type="match status" value="1"/>
</dbReference>
<evidence type="ECO:0000259" key="1">
    <source>
        <dbReference type="Pfam" id="PF13358"/>
    </source>
</evidence>
<dbReference type="InterPro" id="IPR047655">
    <property type="entry name" value="Transpos_IS630-like"/>
</dbReference>
<dbReference type="NCBIfam" id="NF033545">
    <property type="entry name" value="transpos_IS630"/>
    <property type="match status" value="1"/>
</dbReference>
<dbReference type="Proteomes" id="UP000032534">
    <property type="component" value="Unassembled WGS sequence"/>
</dbReference>
<dbReference type="EMBL" id="JTHP01000182">
    <property type="protein sequence ID" value="KJD42216.1"/>
    <property type="molecule type" value="Genomic_DNA"/>
</dbReference>
<organism evidence="2 3">
    <name type="scientific">Paenibacillus terrae</name>
    <dbReference type="NCBI Taxonomy" id="159743"/>
    <lineage>
        <taxon>Bacteria</taxon>
        <taxon>Bacillati</taxon>
        <taxon>Bacillota</taxon>
        <taxon>Bacilli</taxon>
        <taxon>Bacillales</taxon>
        <taxon>Paenibacillaceae</taxon>
        <taxon>Paenibacillus</taxon>
    </lineage>
</organism>
<sequence length="206" mass="24257">MEDILETYALPYDPEIPLICMDEQPVQLLDHSRPAQQMKPGQVRREDYEYVRKGSCSLFMFTEPLAGWRHVQASERRTKVDWSLQVQELLEVHYPRAQWVRLVMDNLNTHTISSLYETFAPEQALSLAKRLEIHYTPKHGSWLNMAEIELSALTIQCLSRRIASMEELQREVTAWEVERNQAQKSVDWQFTTEQARGKLKHLYPEI</sequence>
<accession>A0A0D7WSQ6</accession>
<evidence type="ECO:0000313" key="2">
    <source>
        <dbReference type="EMBL" id="KJD42216.1"/>
    </source>
</evidence>
<keyword evidence="3" id="KW-1185">Reference proteome</keyword>
<reference evidence="2 3" key="1">
    <citation type="submission" date="2014-11" db="EMBL/GenBank/DDBJ databases">
        <title>Draft Genome Sequences of Paenibacillus polymyxa NRRL B-30509 and Paenibacillus terrae NRRL B-30644, Strains from a Poultry Environment that Produce Tridecaptin A and Paenicidins.</title>
        <authorList>
            <person name="van Belkum M.J."/>
            <person name="Lohans C.T."/>
            <person name="Vederas J.C."/>
        </authorList>
    </citation>
    <scope>NUCLEOTIDE SEQUENCE [LARGE SCALE GENOMIC DNA]</scope>
    <source>
        <strain evidence="2 3">NRRL B-30644</strain>
    </source>
</reference>
<feature type="domain" description="Tc1-like transposase DDE" evidence="1">
    <location>
        <begin position="18"/>
        <end position="169"/>
    </location>
</feature>
<comment type="caution">
    <text evidence="2">The sequence shown here is derived from an EMBL/GenBank/DDBJ whole genome shotgun (WGS) entry which is preliminary data.</text>
</comment>
<dbReference type="AlphaFoldDB" id="A0A0D7WSQ6"/>
<gene>
    <name evidence="2" type="ORF">QD47_29525</name>
</gene>
<dbReference type="InterPro" id="IPR038717">
    <property type="entry name" value="Tc1-like_DDE_dom"/>
</dbReference>
<dbReference type="PATRIC" id="fig|159743.3.peg.6582"/>
<evidence type="ECO:0000313" key="3">
    <source>
        <dbReference type="Proteomes" id="UP000032534"/>
    </source>
</evidence>
<proteinExistence type="predicted"/>
<protein>
    <submittedName>
        <fullName evidence="2">Transposase</fullName>
    </submittedName>
</protein>